<feature type="binding site" evidence="11">
    <location>
        <position position="117"/>
    </location>
    <ligand>
        <name>Zn(2+)</name>
        <dbReference type="ChEBI" id="CHEBI:29105"/>
    </ligand>
</feature>
<protein>
    <recommendedName>
        <fullName evidence="12">p53 DNA-binding domain-containing protein</fullName>
    </recommendedName>
</protein>
<keyword evidence="10" id="KW-0539">Nucleus</keyword>
<dbReference type="PANTHER" id="PTHR11447:SF16">
    <property type="entry name" value="P53 PROTEIN LONG FORM VARIANT 1"/>
    <property type="match status" value="1"/>
</dbReference>
<keyword evidence="3" id="KW-0053">Apoptosis</keyword>
<dbReference type="InterPro" id="IPR002117">
    <property type="entry name" value="p53_tumour_suppressor"/>
</dbReference>
<accession>A0ABD0YX38</accession>
<keyword evidence="7" id="KW-0238">DNA-binding</keyword>
<evidence type="ECO:0000256" key="1">
    <source>
        <dbReference type="ARBA" id="ARBA00004123"/>
    </source>
</evidence>
<dbReference type="PANTHER" id="PTHR11447">
    <property type="entry name" value="CELLULAR TUMOR ANTIGEN P53"/>
    <property type="match status" value="1"/>
</dbReference>
<evidence type="ECO:0000256" key="8">
    <source>
        <dbReference type="ARBA" id="ARBA00023159"/>
    </source>
</evidence>
<keyword evidence="6" id="KW-0805">Transcription regulation</keyword>
<evidence type="ECO:0000256" key="5">
    <source>
        <dbReference type="ARBA" id="ARBA00022833"/>
    </source>
</evidence>
<evidence type="ECO:0000256" key="11">
    <source>
        <dbReference type="PIRSR" id="PIRSR602117-1"/>
    </source>
</evidence>
<feature type="domain" description="p53 DNA-binding" evidence="12">
    <location>
        <begin position="1"/>
        <end position="163"/>
    </location>
</feature>
<sequence>MHKVLMVQFQVNCIGPGLFIRALPVYCSMDFVNCPVVRCTVHSVEDDPAGQAHSQDGECQCGDYNLAGHVLRVCAFDAQYCYDGRSQRHSVRVPVASPQPGTNCMEVPYIFACKTSCVRGMQRRHINVVFTLETHKNDVIGRQVLSVKICSCPKRDKDRMEKALLESGANPNKQPIQSTSHRPILSPVPVSKIYSLYTSIGGELFGHPN</sequence>
<evidence type="ECO:0000313" key="14">
    <source>
        <dbReference type="Proteomes" id="UP001558652"/>
    </source>
</evidence>
<dbReference type="GO" id="GO:0006357">
    <property type="term" value="P:regulation of transcription by RNA polymerase II"/>
    <property type="evidence" value="ECO:0007669"/>
    <property type="project" value="UniProtKB-ARBA"/>
</dbReference>
<dbReference type="SUPFAM" id="SSF49417">
    <property type="entry name" value="p53-like transcription factors"/>
    <property type="match status" value="1"/>
</dbReference>
<keyword evidence="8" id="KW-0010">Activator</keyword>
<keyword evidence="5 11" id="KW-0862">Zinc</keyword>
<evidence type="ECO:0000256" key="7">
    <source>
        <dbReference type="ARBA" id="ARBA00023125"/>
    </source>
</evidence>
<dbReference type="AlphaFoldDB" id="A0ABD0YX38"/>
<comment type="caution">
    <text evidence="13">The sequence shown here is derived from an EMBL/GenBank/DDBJ whole genome shotgun (WGS) entry which is preliminary data.</text>
</comment>
<comment type="similarity">
    <text evidence="2">Belongs to the p53 family.</text>
</comment>
<dbReference type="EMBL" id="JBFDAA010000011">
    <property type="protein sequence ID" value="KAL1123749.1"/>
    <property type="molecule type" value="Genomic_DNA"/>
</dbReference>
<evidence type="ECO:0000256" key="9">
    <source>
        <dbReference type="ARBA" id="ARBA00023163"/>
    </source>
</evidence>
<name>A0ABD0YX38_9HEMI</name>
<dbReference type="GO" id="GO:0005634">
    <property type="term" value="C:nucleus"/>
    <property type="evidence" value="ECO:0007669"/>
    <property type="project" value="UniProtKB-SubCell"/>
</dbReference>
<dbReference type="Pfam" id="PF00870">
    <property type="entry name" value="P53"/>
    <property type="match status" value="1"/>
</dbReference>
<evidence type="ECO:0000256" key="10">
    <source>
        <dbReference type="ARBA" id="ARBA00023242"/>
    </source>
</evidence>
<keyword evidence="14" id="KW-1185">Reference proteome</keyword>
<dbReference type="Proteomes" id="UP001558652">
    <property type="component" value="Unassembled WGS sequence"/>
</dbReference>
<dbReference type="GO" id="GO:0003677">
    <property type="term" value="F:DNA binding"/>
    <property type="evidence" value="ECO:0007669"/>
    <property type="project" value="UniProtKB-KW"/>
</dbReference>
<comment type="subcellular location">
    <subcellularLocation>
        <location evidence="1">Nucleus</location>
    </subcellularLocation>
</comment>
<proteinExistence type="inferred from homology"/>
<dbReference type="InterPro" id="IPR012346">
    <property type="entry name" value="p53/RUNT-type_TF_DNA-bd_sf"/>
</dbReference>
<organism evidence="13 14">
    <name type="scientific">Ranatra chinensis</name>
    <dbReference type="NCBI Taxonomy" id="642074"/>
    <lineage>
        <taxon>Eukaryota</taxon>
        <taxon>Metazoa</taxon>
        <taxon>Ecdysozoa</taxon>
        <taxon>Arthropoda</taxon>
        <taxon>Hexapoda</taxon>
        <taxon>Insecta</taxon>
        <taxon>Pterygota</taxon>
        <taxon>Neoptera</taxon>
        <taxon>Paraneoptera</taxon>
        <taxon>Hemiptera</taxon>
        <taxon>Heteroptera</taxon>
        <taxon>Panheteroptera</taxon>
        <taxon>Nepomorpha</taxon>
        <taxon>Nepidae</taxon>
        <taxon>Ranatrinae</taxon>
        <taxon>Ranatra</taxon>
    </lineage>
</organism>
<evidence type="ECO:0000256" key="3">
    <source>
        <dbReference type="ARBA" id="ARBA00022703"/>
    </source>
</evidence>
<feature type="binding site" evidence="11">
    <location>
        <position position="113"/>
    </location>
    <ligand>
        <name>Zn(2+)</name>
        <dbReference type="ChEBI" id="CHEBI:29105"/>
    </ligand>
</feature>
<feature type="binding site" evidence="11">
    <location>
        <position position="42"/>
    </location>
    <ligand>
        <name>Zn(2+)</name>
        <dbReference type="ChEBI" id="CHEBI:29105"/>
    </ligand>
</feature>
<dbReference type="GO" id="GO:0046872">
    <property type="term" value="F:metal ion binding"/>
    <property type="evidence" value="ECO:0007669"/>
    <property type="project" value="UniProtKB-KW"/>
</dbReference>
<dbReference type="InterPro" id="IPR008967">
    <property type="entry name" value="p53-like_TF_DNA-bd_sf"/>
</dbReference>
<gene>
    <name evidence="13" type="ORF">AAG570_001522</name>
</gene>
<dbReference type="InterPro" id="IPR011615">
    <property type="entry name" value="p53_DNA-bd"/>
</dbReference>
<evidence type="ECO:0000259" key="12">
    <source>
        <dbReference type="Pfam" id="PF00870"/>
    </source>
</evidence>
<dbReference type="GO" id="GO:0006915">
    <property type="term" value="P:apoptotic process"/>
    <property type="evidence" value="ECO:0007669"/>
    <property type="project" value="UniProtKB-KW"/>
</dbReference>
<dbReference type="Gene3D" id="2.60.40.720">
    <property type="match status" value="1"/>
</dbReference>
<reference evidence="13 14" key="1">
    <citation type="submission" date="2024-07" db="EMBL/GenBank/DDBJ databases">
        <title>Chromosome-level genome assembly of the water stick insect Ranatra chinensis (Heteroptera: Nepidae).</title>
        <authorList>
            <person name="Liu X."/>
        </authorList>
    </citation>
    <scope>NUCLEOTIDE SEQUENCE [LARGE SCALE GENOMIC DNA]</scope>
    <source>
        <strain evidence="13">Cailab_2021Rc</strain>
        <tissue evidence="13">Muscle</tissue>
    </source>
</reference>
<evidence type="ECO:0000256" key="4">
    <source>
        <dbReference type="ARBA" id="ARBA00022723"/>
    </source>
</evidence>
<keyword evidence="4 11" id="KW-0479">Metal-binding</keyword>
<evidence type="ECO:0000256" key="2">
    <source>
        <dbReference type="ARBA" id="ARBA00006167"/>
    </source>
</evidence>
<evidence type="ECO:0000256" key="6">
    <source>
        <dbReference type="ARBA" id="ARBA00023015"/>
    </source>
</evidence>
<keyword evidence="9" id="KW-0804">Transcription</keyword>
<comment type="cofactor">
    <cofactor evidence="11">
        <name>Zn(2+)</name>
        <dbReference type="ChEBI" id="CHEBI:29105"/>
    </cofactor>
    <text evidence="11">Binds 1 zinc ion per subunit.</text>
</comment>
<evidence type="ECO:0000313" key="13">
    <source>
        <dbReference type="EMBL" id="KAL1123749.1"/>
    </source>
</evidence>
<feature type="binding site" evidence="11">
    <location>
        <position position="39"/>
    </location>
    <ligand>
        <name>Zn(2+)</name>
        <dbReference type="ChEBI" id="CHEBI:29105"/>
    </ligand>
</feature>